<dbReference type="SUPFAM" id="SSF53474">
    <property type="entry name" value="alpha/beta-Hydrolases"/>
    <property type="match status" value="1"/>
</dbReference>
<evidence type="ECO:0000313" key="1">
    <source>
        <dbReference type="EMBL" id="AND67578.1"/>
    </source>
</evidence>
<dbReference type="PATRIC" id="fig|445710.3.peg.122"/>
<evidence type="ECO:0000313" key="2">
    <source>
        <dbReference type="Proteomes" id="UP000077255"/>
    </source>
</evidence>
<dbReference type="STRING" id="445710.ATSB10_01240"/>
<dbReference type="KEGG" id="dtx:ATSB10_01240"/>
<dbReference type="AlphaFoldDB" id="A0A160MXU8"/>
<name>A0A160MXU8_9GAMM</name>
<organism evidence="1 2">
    <name type="scientific">Dyella thiooxydans</name>
    <dbReference type="NCBI Taxonomy" id="445710"/>
    <lineage>
        <taxon>Bacteria</taxon>
        <taxon>Pseudomonadati</taxon>
        <taxon>Pseudomonadota</taxon>
        <taxon>Gammaproteobacteria</taxon>
        <taxon>Lysobacterales</taxon>
        <taxon>Rhodanobacteraceae</taxon>
        <taxon>Dyella</taxon>
    </lineage>
</organism>
<dbReference type="Proteomes" id="UP000077255">
    <property type="component" value="Chromosome"/>
</dbReference>
<evidence type="ECO:0008006" key="3">
    <source>
        <dbReference type="Google" id="ProtNLM"/>
    </source>
</evidence>
<keyword evidence="2" id="KW-1185">Reference proteome</keyword>
<sequence length="185" mass="19915">MNDPPRRVAAMRPPIILSHGAESGPDATKVSALARLAESLGWSTLRPDYREDDALGLAGSVAPRLARLEALIRAQPVPPVLVGSSMGAFVSGLASLEQPVAGLFLMATPESIPGCEVDFDVSPDVPTVLIHGWRDELCPLDDMYAFAERRQLPLLILDDDHRLSESVDAIAGQFRLFLEHVAGRA</sequence>
<protein>
    <recommendedName>
        <fullName evidence="3">Alpha/beta hydrolase</fullName>
    </recommendedName>
</protein>
<gene>
    <name evidence="1" type="ORF">ATSB10_01240</name>
</gene>
<dbReference type="EMBL" id="CP014841">
    <property type="protein sequence ID" value="AND67578.1"/>
    <property type="molecule type" value="Genomic_DNA"/>
</dbReference>
<dbReference type="InterPro" id="IPR029058">
    <property type="entry name" value="AB_hydrolase_fold"/>
</dbReference>
<accession>A0A160MXU8</accession>
<dbReference type="Gene3D" id="3.40.50.1820">
    <property type="entry name" value="alpha/beta hydrolase"/>
    <property type="match status" value="1"/>
</dbReference>
<proteinExistence type="predicted"/>
<reference evidence="1 2" key="1">
    <citation type="submission" date="2016-02" db="EMBL/GenBank/DDBJ databases">
        <title>Complete genome sequencing and analysis of ATSB10, Dyella thiooxydans isolated from rhizosphere soil of sunflower (Helianthus annuus L.).</title>
        <authorList>
            <person name="Lee Y."/>
            <person name="Hwangbo K."/>
            <person name="Chung H."/>
            <person name="Yoo J."/>
            <person name="Kim K.Y."/>
            <person name="Sa T.M."/>
            <person name="Um Y."/>
            <person name="Madhaiyan M."/>
        </authorList>
    </citation>
    <scope>NUCLEOTIDE SEQUENCE [LARGE SCALE GENOMIC DNA]</scope>
    <source>
        <strain evidence="1 2">ATSB10</strain>
    </source>
</reference>